<dbReference type="InterPro" id="IPR044653">
    <property type="entry name" value="AZF1/2/3-like"/>
</dbReference>
<keyword evidence="2" id="KW-0677">Repeat</keyword>
<dbReference type="Pfam" id="PF13912">
    <property type="entry name" value="zf-C2H2_6"/>
    <property type="match status" value="2"/>
</dbReference>
<reference evidence="10 11" key="1">
    <citation type="journal article" date="2017" name="Nature">
        <title>The Apostasia genome and the evolution of orchids.</title>
        <authorList>
            <person name="Zhang G.Q."/>
            <person name="Liu K.W."/>
            <person name="Li Z."/>
            <person name="Lohaus R."/>
            <person name="Hsiao Y.Y."/>
            <person name="Niu S.C."/>
            <person name="Wang J.Y."/>
            <person name="Lin Y.C."/>
            <person name="Xu Q."/>
            <person name="Chen L.J."/>
            <person name="Yoshida K."/>
            <person name="Fujiwara S."/>
            <person name="Wang Z.W."/>
            <person name="Zhang Y.Q."/>
            <person name="Mitsuda N."/>
            <person name="Wang M."/>
            <person name="Liu G.H."/>
            <person name="Pecoraro L."/>
            <person name="Huang H.X."/>
            <person name="Xiao X.J."/>
            <person name="Lin M."/>
            <person name="Wu X.Y."/>
            <person name="Wu W.L."/>
            <person name="Chen Y.Y."/>
            <person name="Chang S.B."/>
            <person name="Sakamoto S."/>
            <person name="Ohme-Takagi M."/>
            <person name="Yagi M."/>
            <person name="Zeng S.J."/>
            <person name="Shen C.Y."/>
            <person name="Yeh C.M."/>
            <person name="Luo Y.B."/>
            <person name="Tsai W.C."/>
            <person name="Van de Peer Y."/>
            <person name="Liu Z.J."/>
        </authorList>
    </citation>
    <scope>NUCLEOTIDE SEQUENCE [LARGE SCALE GENOMIC DNA]</scope>
    <source>
        <strain evidence="11">cv. Shenzhen</strain>
        <tissue evidence="10">Stem</tissue>
    </source>
</reference>
<accession>A0A2I0AWG6</accession>
<dbReference type="SMART" id="SM00355">
    <property type="entry name" value="ZnF_C2H2"/>
    <property type="match status" value="2"/>
</dbReference>
<feature type="compositionally biased region" description="Basic residues" evidence="8">
    <location>
        <begin position="166"/>
        <end position="177"/>
    </location>
</feature>
<dbReference type="GO" id="GO:0000976">
    <property type="term" value="F:transcription cis-regulatory region binding"/>
    <property type="evidence" value="ECO:0007669"/>
    <property type="project" value="TreeGrafter"/>
</dbReference>
<keyword evidence="3 7" id="KW-0863">Zinc-finger</keyword>
<keyword evidence="11" id="KW-1185">Reference proteome</keyword>
<feature type="domain" description="C2H2-type" evidence="9">
    <location>
        <begin position="55"/>
        <end position="77"/>
    </location>
</feature>
<dbReference type="AlphaFoldDB" id="A0A2I0AWG6"/>
<keyword evidence="5" id="KW-0805">Transcription regulation</keyword>
<proteinExistence type="predicted"/>
<dbReference type="Proteomes" id="UP000236161">
    <property type="component" value="Unassembled WGS sequence"/>
</dbReference>
<feature type="region of interest" description="Disordered" evidence="8">
    <location>
        <begin position="157"/>
        <end position="177"/>
    </location>
</feature>
<evidence type="ECO:0000256" key="8">
    <source>
        <dbReference type="SAM" id="MobiDB-lite"/>
    </source>
</evidence>
<evidence type="ECO:0000256" key="4">
    <source>
        <dbReference type="ARBA" id="ARBA00022833"/>
    </source>
</evidence>
<dbReference type="PROSITE" id="PS00028">
    <property type="entry name" value="ZINC_FINGER_C2H2_1"/>
    <property type="match status" value="2"/>
</dbReference>
<evidence type="ECO:0000256" key="5">
    <source>
        <dbReference type="ARBA" id="ARBA00023015"/>
    </source>
</evidence>
<protein>
    <submittedName>
        <fullName evidence="10">Zinc finger protein ZAT6</fullName>
    </submittedName>
</protein>
<keyword evidence="1" id="KW-0479">Metal-binding</keyword>
<name>A0A2I0AWG6_9ASPA</name>
<dbReference type="OrthoDB" id="40579at2759"/>
<evidence type="ECO:0000259" key="9">
    <source>
        <dbReference type="PROSITE" id="PS50157"/>
    </source>
</evidence>
<evidence type="ECO:0000313" key="10">
    <source>
        <dbReference type="EMBL" id="PKA59885.1"/>
    </source>
</evidence>
<dbReference type="EMBL" id="KZ451943">
    <property type="protein sequence ID" value="PKA59885.1"/>
    <property type="molecule type" value="Genomic_DNA"/>
</dbReference>
<evidence type="ECO:0000256" key="6">
    <source>
        <dbReference type="ARBA" id="ARBA00023163"/>
    </source>
</evidence>
<dbReference type="PANTHER" id="PTHR45988">
    <property type="entry name" value="C2H2 TYPE ZINC FINGER TRANSCRIPTION FACTOR FAMILY-RELATED"/>
    <property type="match status" value="1"/>
</dbReference>
<dbReference type="GO" id="GO:0005634">
    <property type="term" value="C:nucleus"/>
    <property type="evidence" value="ECO:0007669"/>
    <property type="project" value="TreeGrafter"/>
</dbReference>
<feature type="domain" description="C2H2-type" evidence="9">
    <location>
        <begin position="98"/>
        <end position="125"/>
    </location>
</feature>
<dbReference type="InterPro" id="IPR013087">
    <property type="entry name" value="Znf_C2H2_type"/>
</dbReference>
<gene>
    <name evidence="10" type="primary">ZAT6</name>
    <name evidence="10" type="ORF">AXF42_Ash015943</name>
</gene>
<evidence type="ECO:0000256" key="3">
    <source>
        <dbReference type="ARBA" id="ARBA00022771"/>
    </source>
</evidence>
<evidence type="ECO:0000256" key="1">
    <source>
        <dbReference type="ARBA" id="ARBA00022723"/>
    </source>
</evidence>
<dbReference type="GO" id="GO:0003700">
    <property type="term" value="F:DNA-binding transcription factor activity"/>
    <property type="evidence" value="ECO:0007669"/>
    <property type="project" value="InterPro"/>
</dbReference>
<sequence length="177" mass="19070">MATKTLISFSLLSSPSPTSSPSPAKAELLLSIPVAAFADSGMPETRLAAPQFGHYQCSVCGKGFPSYQALGGHKSSHRRPAGPESPVVLAEISGSGPYQCFVCMRRFPTGQALGGHKRLHYWEVTSTAPTSLSVNDRGFDLNMPPASPLTLADVDEEEMQSSMPAKKIRRRHTELRL</sequence>
<evidence type="ECO:0000256" key="7">
    <source>
        <dbReference type="PROSITE-ProRule" id="PRU00042"/>
    </source>
</evidence>
<dbReference type="SUPFAM" id="SSF57667">
    <property type="entry name" value="beta-beta-alpha zinc fingers"/>
    <property type="match status" value="1"/>
</dbReference>
<keyword evidence="6" id="KW-0804">Transcription</keyword>
<organism evidence="10 11">
    <name type="scientific">Apostasia shenzhenica</name>
    <dbReference type="NCBI Taxonomy" id="1088818"/>
    <lineage>
        <taxon>Eukaryota</taxon>
        <taxon>Viridiplantae</taxon>
        <taxon>Streptophyta</taxon>
        <taxon>Embryophyta</taxon>
        <taxon>Tracheophyta</taxon>
        <taxon>Spermatophyta</taxon>
        <taxon>Magnoliopsida</taxon>
        <taxon>Liliopsida</taxon>
        <taxon>Asparagales</taxon>
        <taxon>Orchidaceae</taxon>
        <taxon>Apostasioideae</taxon>
        <taxon>Apostasia</taxon>
    </lineage>
</organism>
<keyword evidence="4" id="KW-0862">Zinc</keyword>
<dbReference type="STRING" id="1088818.A0A2I0AWG6"/>
<dbReference type="Gene3D" id="3.30.160.60">
    <property type="entry name" value="Classic Zinc Finger"/>
    <property type="match status" value="1"/>
</dbReference>
<dbReference type="InterPro" id="IPR036236">
    <property type="entry name" value="Znf_C2H2_sf"/>
</dbReference>
<evidence type="ECO:0000313" key="11">
    <source>
        <dbReference type="Proteomes" id="UP000236161"/>
    </source>
</evidence>
<evidence type="ECO:0000256" key="2">
    <source>
        <dbReference type="ARBA" id="ARBA00022737"/>
    </source>
</evidence>
<dbReference type="PROSITE" id="PS50157">
    <property type="entry name" value="ZINC_FINGER_C2H2_2"/>
    <property type="match status" value="2"/>
</dbReference>
<dbReference type="PANTHER" id="PTHR45988:SF1">
    <property type="entry name" value="ZINC FINGER PROTEIN AZF2"/>
    <property type="match status" value="1"/>
</dbReference>
<dbReference type="GO" id="GO:0008270">
    <property type="term" value="F:zinc ion binding"/>
    <property type="evidence" value="ECO:0007669"/>
    <property type="project" value="UniProtKB-KW"/>
</dbReference>